<sequence length="398" mass="45046">MSNAPVASNELKEVEALLDEDVIDLRALRQFAHGGIPDQPGLRSKVWKLLLGYLPPEKARWEESLAKQREVYQGYLSTYVKSSHDLDDDEDDSDPLGALSSPSSSGSNSSKWDIFFKENEILYQIDMDVKRLTPELAFYQTQTGRPRPIPSPLHLRVQRQVAESATFKADRDGVVAARQKRASTPPPVEPAGDPEAECHWEVIERILFVYAVLNTAIPYVQGMNEILGPLYYVFASDPDPAWREWSEADAFFCFLAIMAHVRDIFDRENDKSDSGVKGVLNRLDGMLLAHIPHVHMALHDMNLDLHFFAFRWIALLLSQEFRLPDVIRLWDSLFASRDILDRLLCLCVAMLQHVSGTLEERDFATCVKLLQNFPRDVDVAIIVEKSNAIEAEVAGNAR</sequence>
<keyword evidence="4" id="KW-1185">Reference proteome</keyword>
<evidence type="ECO:0000313" key="4">
    <source>
        <dbReference type="Proteomes" id="UP000007799"/>
    </source>
</evidence>
<dbReference type="SUPFAM" id="SSF47923">
    <property type="entry name" value="Ypt/Rab-GAP domain of gyp1p"/>
    <property type="match status" value="2"/>
</dbReference>
<dbReference type="OrthoDB" id="10263206at2759"/>
<dbReference type="Pfam" id="PF00566">
    <property type="entry name" value="RabGAP-TBC"/>
    <property type="match status" value="1"/>
</dbReference>
<dbReference type="RefSeq" id="XP_004993310.1">
    <property type="nucleotide sequence ID" value="XM_004993253.1"/>
</dbReference>
<dbReference type="InParanoid" id="F2UBZ5"/>
<evidence type="ECO:0000256" key="1">
    <source>
        <dbReference type="SAM" id="MobiDB-lite"/>
    </source>
</evidence>
<accession>F2UBZ5</accession>
<name>F2UBZ5_SALR5</name>
<feature type="region of interest" description="Disordered" evidence="1">
    <location>
        <begin position="83"/>
        <end position="109"/>
    </location>
</feature>
<dbReference type="OMA" id="NKESMRN"/>
<dbReference type="Gene3D" id="1.10.472.80">
    <property type="entry name" value="Ypt/Rab-GAP domain of gyp1p, domain 3"/>
    <property type="match status" value="1"/>
</dbReference>
<evidence type="ECO:0000259" key="2">
    <source>
        <dbReference type="PROSITE" id="PS50086"/>
    </source>
</evidence>
<dbReference type="PANTHER" id="PTHR22957">
    <property type="entry name" value="TBC1 DOMAIN FAMILY MEMBER GTPASE-ACTIVATING PROTEIN"/>
    <property type="match status" value="1"/>
</dbReference>
<dbReference type="PANTHER" id="PTHR22957:SF27">
    <property type="entry name" value="TBC1 DOMAIN FAMILY MEMBER 13"/>
    <property type="match status" value="1"/>
</dbReference>
<dbReference type="Gene3D" id="1.10.10.750">
    <property type="entry name" value="Ypt/Rab-GAP domain of gyp1p, domain 1"/>
    <property type="match status" value="1"/>
</dbReference>
<protein>
    <recommendedName>
        <fullName evidence="2">Rab-GAP TBC domain-containing protein</fullName>
    </recommendedName>
</protein>
<dbReference type="GO" id="GO:0006886">
    <property type="term" value="P:intracellular protein transport"/>
    <property type="evidence" value="ECO:0007669"/>
    <property type="project" value="TreeGrafter"/>
</dbReference>
<dbReference type="GO" id="GO:0005096">
    <property type="term" value="F:GTPase activator activity"/>
    <property type="evidence" value="ECO:0007669"/>
    <property type="project" value="TreeGrafter"/>
</dbReference>
<dbReference type="SMART" id="SM00164">
    <property type="entry name" value="TBC"/>
    <property type="match status" value="1"/>
</dbReference>
<gene>
    <name evidence="3" type="ORF">PTSG_06421</name>
</gene>
<dbReference type="KEGG" id="sre:PTSG_06421"/>
<dbReference type="EMBL" id="GL832968">
    <property type="protein sequence ID" value="EGD74410.1"/>
    <property type="molecule type" value="Genomic_DNA"/>
</dbReference>
<dbReference type="InterPro" id="IPR000195">
    <property type="entry name" value="Rab-GAP-TBC_dom"/>
</dbReference>
<dbReference type="eggNOG" id="KOG4567">
    <property type="taxonomic scope" value="Eukaryota"/>
</dbReference>
<dbReference type="Proteomes" id="UP000007799">
    <property type="component" value="Unassembled WGS sequence"/>
</dbReference>
<feature type="compositionally biased region" description="Low complexity" evidence="1">
    <location>
        <begin position="95"/>
        <end position="109"/>
    </location>
</feature>
<feature type="domain" description="Rab-GAP TBC" evidence="2">
    <location>
        <begin position="37"/>
        <end position="337"/>
    </location>
</feature>
<dbReference type="STRING" id="946362.F2UBZ5"/>
<proteinExistence type="predicted"/>
<dbReference type="FunCoup" id="F2UBZ5">
    <property type="interactions" value="971"/>
</dbReference>
<organism evidence="4">
    <name type="scientific">Salpingoeca rosetta (strain ATCC 50818 / BSB-021)</name>
    <dbReference type="NCBI Taxonomy" id="946362"/>
    <lineage>
        <taxon>Eukaryota</taxon>
        <taxon>Choanoflagellata</taxon>
        <taxon>Craspedida</taxon>
        <taxon>Salpingoecidae</taxon>
        <taxon>Salpingoeca</taxon>
    </lineage>
</organism>
<dbReference type="GeneID" id="16073886"/>
<dbReference type="PROSITE" id="PS50086">
    <property type="entry name" value="TBC_RABGAP"/>
    <property type="match status" value="1"/>
</dbReference>
<dbReference type="AlphaFoldDB" id="F2UBZ5"/>
<reference evidence="3" key="1">
    <citation type="submission" date="2009-08" db="EMBL/GenBank/DDBJ databases">
        <title>Annotation of Salpingoeca rosetta.</title>
        <authorList>
            <consortium name="The Broad Institute Genome Sequencing Platform"/>
            <person name="Russ C."/>
            <person name="Cuomo C."/>
            <person name="Burger G."/>
            <person name="Gray M.W."/>
            <person name="Holland P.W.H."/>
            <person name="King N."/>
            <person name="Lang F.B.F."/>
            <person name="Roger A.J."/>
            <person name="Ruiz-Trillo I."/>
            <person name="Young S.K."/>
            <person name="Zeng Q."/>
            <person name="Gargeya S."/>
            <person name="Alvarado L."/>
            <person name="Berlin A."/>
            <person name="Chapman S.B."/>
            <person name="Chen Z."/>
            <person name="Freedman E."/>
            <person name="Gellesch M."/>
            <person name="Goldberg J."/>
            <person name="Griggs A."/>
            <person name="Gujja S."/>
            <person name="Heilman E."/>
            <person name="Heiman D."/>
            <person name="Howarth C."/>
            <person name="Mehta T."/>
            <person name="Neiman D."/>
            <person name="Pearson M."/>
            <person name="Roberts A."/>
            <person name="Saif S."/>
            <person name="Shea T."/>
            <person name="Shenoy N."/>
            <person name="Sisk P."/>
            <person name="Stolte C."/>
            <person name="Sykes S."/>
            <person name="White J."/>
            <person name="Yandava C."/>
            <person name="Haas B."/>
            <person name="Nusbaum C."/>
            <person name="Birren B."/>
        </authorList>
    </citation>
    <scope>NUCLEOTIDE SEQUENCE [LARGE SCALE GENOMIC DNA]</scope>
    <source>
        <strain evidence="3">ATCC 50818</strain>
    </source>
</reference>
<dbReference type="Gene3D" id="1.10.8.270">
    <property type="entry name" value="putative rabgap domain of human tbc1 domain family member 14 like domains"/>
    <property type="match status" value="1"/>
</dbReference>
<evidence type="ECO:0000313" key="3">
    <source>
        <dbReference type="EMBL" id="EGD74410.1"/>
    </source>
</evidence>
<dbReference type="InterPro" id="IPR035969">
    <property type="entry name" value="Rab-GAP_TBC_sf"/>
</dbReference>